<feature type="compositionally biased region" description="Low complexity" evidence="7">
    <location>
        <begin position="26"/>
        <end position="39"/>
    </location>
</feature>
<dbReference type="PROSITE" id="PS00972">
    <property type="entry name" value="USP_1"/>
    <property type="match status" value="1"/>
</dbReference>
<feature type="compositionally biased region" description="Polar residues" evidence="7">
    <location>
        <begin position="146"/>
        <end position="156"/>
    </location>
</feature>
<feature type="domain" description="USP" evidence="8">
    <location>
        <begin position="181"/>
        <end position="543"/>
    </location>
</feature>
<feature type="compositionally biased region" description="Low complexity" evidence="7">
    <location>
        <begin position="46"/>
        <end position="61"/>
    </location>
</feature>
<accession>H0EK16</accession>
<organism evidence="9 10">
    <name type="scientific">Glarea lozoyensis (strain ATCC 74030 / MF5533)</name>
    <dbReference type="NCBI Taxonomy" id="1104152"/>
    <lineage>
        <taxon>Eukaryota</taxon>
        <taxon>Fungi</taxon>
        <taxon>Dikarya</taxon>
        <taxon>Ascomycota</taxon>
        <taxon>Pezizomycotina</taxon>
        <taxon>Leotiomycetes</taxon>
        <taxon>Helotiales</taxon>
        <taxon>Helotiaceae</taxon>
        <taxon>Glarea</taxon>
    </lineage>
</organism>
<dbReference type="Gene3D" id="3.90.70.10">
    <property type="entry name" value="Cysteine proteinases"/>
    <property type="match status" value="1"/>
</dbReference>
<feature type="compositionally biased region" description="Basic and acidic residues" evidence="7">
    <location>
        <begin position="95"/>
        <end position="108"/>
    </location>
</feature>
<gene>
    <name evidence="9" type="ORF">M7I_2903</name>
</gene>
<keyword evidence="5 6" id="KW-0788">Thiol protease</keyword>
<evidence type="ECO:0000256" key="5">
    <source>
        <dbReference type="ARBA" id="ARBA00022807"/>
    </source>
</evidence>
<feature type="region of interest" description="Disordered" evidence="7">
    <location>
        <begin position="1"/>
        <end position="117"/>
    </location>
</feature>
<dbReference type="GO" id="GO:0005634">
    <property type="term" value="C:nucleus"/>
    <property type="evidence" value="ECO:0007669"/>
    <property type="project" value="TreeGrafter"/>
</dbReference>
<keyword evidence="4 6" id="KW-0378">Hydrolase</keyword>
<evidence type="ECO:0000259" key="8">
    <source>
        <dbReference type="PROSITE" id="PS50235"/>
    </source>
</evidence>
<feature type="region of interest" description="Disordered" evidence="7">
    <location>
        <begin position="130"/>
        <end position="156"/>
    </location>
</feature>
<evidence type="ECO:0000256" key="1">
    <source>
        <dbReference type="ARBA" id="ARBA00000707"/>
    </source>
</evidence>
<dbReference type="SUPFAM" id="SSF54001">
    <property type="entry name" value="Cysteine proteinases"/>
    <property type="match status" value="1"/>
</dbReference>
<dbReference type="GO" id="GO:0004843">
    <property type="term" value="F:cysteine-type deubiquitinase activity"/>
    <property type="evidence" value="ECO:0007669"/>
    <property type="project" value="UniProtKB-UniRule"/>
</dbReference>
<dbReference type="GO" id="GO:0006508">
    <property type="term" value="P:proteolysis"/>
    <property type="evidence" value="ECO:0007669"/>
    <property type="project" value="UniProtKB-KW"/>
</dbReference>
<protein>
    <recommendedName>
        <fullName evidence="6">Ubiquitin carboxyl-terminal hydrolase</fullName>
        <ecNumber evidence="6">3.4.19.12</ecNumber>
    </recommendedName>
</protein>
<evidence type="ECO:0000256" key="4">
    <source>
        <dbReference type="ARBA" id="ARBA00022801"/>
    </source>
</evidence>
<dbReference type="EC" id="3.4.19.12" evidence="6"/>
<dbReference type="PANTHER" id="PTHR24006:SF687">
    <property type="entry name" value="UBIQUITIN CARBOXYL-TERMINAL HYDROLASE 10"/>
    <property type="match status" value="1"/>
</dbReference>
<dbReference type="InterPro" id="IPR018200">
    <property type="entry name" value="USP_CS"/>
</dbReference>
<evidence type="ECO:0000256" key="7">
    <source>
        <dbReference type="SAM" id="MobiDB-lite"/>
    </source>
</evidence>
<dbReference type="InterPro" id="IPR028889">
    <property type="entry name" value="USP"/>
</dbReference>
<keyword evidence="10" id="KW-1185">Reference proteome</keyword>
<feature type="region of interest" description="Disordered" evidence="7">
    <location>
        <begin position="545"/>
        <end position="593"/>
    </location>
</feature>
<dbReference type="PROSITE" id="PS00973">
    <property type="entry name" value="USP_2"/>
    <property type="match status" value="1"/>
</dbReference>
<feature type="compositionally biased region" description="Low complexity" evidence="7">
    <location>
        <begin position="296"/>
        <end position="306"/>
    </location>
</feature>
<dbReference type="GO" id="GO:0016579">
    <property type="term" value="P:protein deubiquitination"/>
    <property type="evidence" value="ECO:0007669"/>
    <property type="project" value="InterPro"/>
</dbReference>
<dbReference type="AlphaFoldDB" id="H0EK16"/>
<keyword evidence="3 6" id="KW-0833">Ubl conjugation pathway</keyword>
<dbReference type="InterPro" id="IPR001394">
    <property type="entry name" value="Peptidase_C19_UCH"/>
</dbReference>
<evidence type="ECO:0000256" key="3">
    <source>
        <dbReference type="ARBA" id="ARBA00022786"/>
    </source>
</evidence>
<dbReference type="OrthoDB" id="429671at2759"/>
<dbReference type="InterPro" id="IPR038765">
    <property type="entry name" value="Papain-like_cys_pep_sf"/>
</dbReference>
<evidence type="ECO:0000313" key="9">
    <source>
        <dbReference type="EMBL" id="EHL01207.1"/>
    </source>
</evidence>
<dbReference type="CDD" id="cd02257">
    <property type="entry name" value="Peptidase_C19"/>
    <property type="match status" value="1"/>
</dbReference>
<dbReference type="Proteomes" id="UP000005446">
    <property type="component" value="Unassembled WGS sequence"/>
</dbReference>
<comment type="catalytic activity">
    <reaction evidence="1 6">
        <text>Thiol-dependent hydrolysis of ester, thioester, amide, peptide and isopeptide bonds formed by the C-terminal Gly of ubiquitin (a 76-residue protein attached to proteins as an intracellular targeting signal).</text>
        <dbReference type="EC" id="3.4.19.12"/>
    </reaction>
</comment>
<name>H0EK16_GLAL7</name>
<dbReference type="InterPro" id="IPR050164">
    <property type="entry name" value="Peptidase_C19"/>
</dbReference>
<dbReference type="FunCoup" id="H0EK16">
    <property type="interactions" value="486"/>
</dbReference>
<dbReference type="Pfam" id="PF00443">
    <property type="entry name" value="UCH"/>
    <property type="match status" value="1"/>
</dbReference>
<sequence length="608" mass="66307">MPPQPYTPRPPPQASPVVVSTFKPVQTQSTSTQSSHTVPMTPPTPQTVSSVAPPTPVETSPPRNPFRAPDSAPQSVAKSAGGDSPKVSAQVEDQDAGKDSVEEEKATTDDTPAPAPVAWAKPKLWAGLFNPSAPRANASKNEKGSTTDQNDSKANTESLADALRSFSVESNDSKIAFLKPRGLVNTGNMCYMNSVLQVLVSCVPFYSFLDQVGKRAAHSFKSDTPLIDAMIMFMREYPVIDSAVSVEKLRMRLKQGELEDYGEAFIPEFVYDVTKHLTRFSAMRLHEECERIMRASTSNSASAIATPKNNPASPTEDAPSANENGWLEVGRKQKASTTQSSGIIAIPSPITNIFGGKLRTEVRRPGQTDSVTITHFETLQLDIGAPNVNNIVEALKGLSRSEILETSAGRGAKQDFLDSLPSVLILHLKRFQYDEKTNATSKIWKKVGYPLDLEIPKEVFTRQKRGVYSHGGLPRYRLTAVVYHHGKNASGGHYTVDVRRQDGREWIRIDDTLVRRVRSEDVAEGGSEEDPKALAVALEAHKNEGSGNPFSAFDEEQDPAAEDGWKQASGPGKKWSSVVNGASTPKAKADKSSIKDNKVAYLLFYEKI</sequence>
<evidence type="ECO:0000313" key="10">
    <source>
        <dbReference type="Proteomes" id="UP000005446"/>
    </source>
</evidence>
<feature type="region of interest" description="Disordered" evidence="7">
    <location>
        <begin position="296"/>
        <end position="323"/>
    </location>
</feature>
<dbReference type="InParanoid" id="H0EK16"/>
<comment type="similarity">
    <text evidence="6">Belongs to the peptidase C19 family.</text>
</comment>
<dbReference type="HOGENOM" id="CLU_008279_3_1_1"/>
<dbReference type="EMBL" id="AGUE01000060">
    <property type="protein sequence ID" value="EHL01207.1"/>
    <property type="molecule type" value="Genomic_DNA"/>
</dbReference>
<keyword evidence="2 6" id="KW-0645">Protease</keyword>
<comment type="caution">
    <text evidence="9">The sequence shown here is derived from an EMBL/GenBank/DDBJ whole genome shotgun (WGS) entry which is preliminary data.</text>
</comment>
<dbReference type="GO" id="GO:0005829">
    <property type="term" value="C:cytosol"/>
    <property type="evidence" value="ECO:0007669"/>
    <property type="project" value="TreeGrafter"/>
</dbReference>
<dbReference type="PROSITE" id="PS50235">
    <property type="entry name" value="USP_3"/>
    <property type="match status" value="1"/>
</dbReference>
<feature type="compositionally biased region" description="Pro residues" evidence="7">
    <location>
        <begin position="1"/>
        <end position="14"/>
    </location>
</feature>
<proteinExistence type="inferred from homology"/>
<reference evidence="9 10" key="1">
    <citation type="journal article" date="2012" name="Eukaryot. Cell">
        <title>Genome sequence of the fungus Glarea lozoyensis: the first genome sequence of a species from the Helotiaceae family.</title>
        <authorList>
            <person name="Youssar L."/>
            <person name="Gruening B.A."/>
            <person name="Erxleben A."/>
            <person name="Guenther S."/>
            <person name="Huettel W."/>
        </authorList>
    </citation>
    <scope>NUCLEOTIDE SEQUENCE [LARGE SCALE GENOMIC DNA]</scope>
    <source>
        <strain evidence="10">ATCC 74030 / MF5533</strain>
    </source>
</reference>
<evidence type="ECO:0000256" key="2">
    <source>
        <dbReference type="ARBA" id="ARBA00022670"/>
    </source>
</evidence>
<evidence type="ECO:0000256" key="6">
    <source>
        <dbReference type="RuleBase" id="RU366025"/>
    </source>
</evidence>
<dbReference type="PANTHER" id="PTHR24006">
    <property type="entry name" value="UBIQUITIN CARBOXYL-TERMINAL HYDROLASE"/>
    <property type="match status" value="1"/>
</dbReference>